<gene>
    <name evidence="1" type="ORF">G5V58_08365</name>
</gene>
<evidence type="ECO:0000313" key="2">
    <source>
        <dbReference type="Proteomes" id="UP000502996"/>
    </source>
</evidence>
<dbReference type="PANTHER" id="PTHR34070">
    <property type="entry name" value="ARMADILLO-TYPE FOLD"/>
    <property type="match status" value="1"/>
</dbReference>
<protein>
    <submittedName>
        <fullName evidence="1">DNA alkylation repair protein</fullName>
    </submittedName>
</protein>
<dbReference type="Proteomes" id="UP000502996">
    <property type="component" value="Chromosome"/>
</dbReference>
<dbReference type="InterPro" id="IPR016024">
    <property type="entry name" value="ARM-type_fold"/>
</dbReference>
<accession>A0A6G6WCM4</accession>
<name>A0A6G6WCM4_9ACTN</name>
<sequence length="229" mass="25976">MAADRELVAAVRAALAAAGDEERAAGQQRYMKSALPYHGVSSPQLKTALRPLLRAWAPVDRTQWEDTVRTLWDEVTHREEWYAAIAVARHRRARAWLDPVSLELWRHLVVAGAWWDVVDEVASHLVGDVLAAHRAEATPTVRAWATDEDLWLRRTALICQLGHRGATDLDLLTWAIEQNVDDPSFWLRKAIGWALRQHARTDPDWVRAEVARLGGRLSGLSRREAMKHL</sequence>
<dbReference type="Pfam" id="PF08713">
    <property type="entry name" value="DNA_alkylation"/>
    <property type="match status" value="1"/>
</dbReference>
<dbReference type="AlphaFoldDB" id="A0A6G6WCM4"/>
<reference evidence="1 2" key="1">
    <citation type="submission" date="2020-02" db="EMBL/GenBank/DDBJ databases">
        <title>Full genome sequence of Nocardioides sp. R-3366.</title>
        <authorList>
            <person name="Im W.-T."/>
        </authorList>
    </citation>
    <scope>NUCLEOTIDE SEQUENCE [LARGE SCALE GENOMIC DNA]</scope>
    <source>
        <strain evidence="1 2">R-3366</strain>
    </source>
</reference>
<dbReference type="Gene3D" id="1.25.10.90">
    <property type="match status" value="1"/>
</dbReference>
<evidence type="ECO:0000313" key="1">
    <source>
        <dbReference type="EMBL" id="QIG42790.1"/>
    </source>
</evidence>
<dbReference type="RefSeq" id="WP_165231004.1">
    <property type="nucleotide sequence ID" value="NZ_CP049257.1"/>
</dbReference>
<dbReference type="InterPro" id="IPR014825">
    <property type="entry name" value="DNA_alkylation"/>
</dbReference>
<dbReference type="KEGG" id="nano:G5V58_08365"/>
<dbReference type="SUPFAM" id="SSF48371">
    <property type="entry name" value="ARM repeat"/>
    <property type="match status" value="1"/>
</dbReference>
<dbReference type="PANTHER" id="PTHR34070:SF1">
    <property type="entry name" value="DNA ALKYLATION REPAIR PROTEIN"/>
    <property type="match status" value="1"/>
</dbReference>
<organism evidence="1 2">
    <name type="scientific">Nocardioides anomalus</name>
    <dbReference type="NCBI Taxonomy" id="2712223"/>
    <lineage>
        <taxon>Bacteria</taxon>
        <taxon>Bacillati</taxon>
        <taxon>Actinomycetota</taxon>
        <taxon>Actinomycetes</taxon>
        <taxon>Propionibacteriales</taxon>
        <taxon>Nocardioidaceae</taxon>
        <taxon>Nocardioides</taxon>
    </lineage>
</organism>
<dbReference type="EMBL" id="CP049257">
    <property type="protein sequence ID" value="QIG42790.1"/>
    <property type="molecule type" value="Genomic_DNA"/>
</dbReference>
<proteinExistence type="predicted"/>
<keyword evidence="2" id="KW-1185">Reference proteome</keyword>